<evidence type="ECO:0000256" key="5">
    <source>
        <dbReference type="ARBA" id="ARBA00022692"/>
    </source>
</evidence>
<dbReference type="GO" id="GO:0015297">
    <property type="term" value="F:antiporter activity"/>
    <property type="evidence" value="ECO:0007669"/>
    <property type="project" value="InterPro"/>
</dbReference>
<evidence type="ECO:0000313" key="10">
    <source>
        <dbReference type="Proteomes" id="UP000366051"/>
    </source>
</evidence>
<feature type="transmembrane region" description="Helical" evidence="8">
    <location>
        <begin position="34"/>
        <end position="53"/>
    </location>
</feature>
<reference evidence="10" key="1">
    <citation type="submission" date="2019-11" db="EMBL/GenBank/DDBJ databases">
        <title>Genome sequence of Heliorestis convoluta strain HH, an alkaliphilic and minimalistic phototrophic bacterium from a soda lake in Egypt.</title>
        <authorList>
            <person name="Dewey E.D."/>
            <person name="Stokes L.M."/>
            <person name="Burchell B.M."/>
            <person name="Shaffer K.N."/>
            <person name="Huntington A.M."/>
            <person name="Baker J.M."/>
            <person name="Nadendla S."/>
            <person name="Giglio M.G."/>
            <person name="Touchman J.W."/>
            <person name="Blankenship R.E."/>
            <person name="Madigan M.T."/>
            <person name="Sattley W.M."/>
        </authorList>
    </citation>
    <scope>NUCLEOTIDE SEQUENCE [LARGE SCALE GENOMIC DNA]</scope>
    <source>
        <strain evidence="10">HH</strain>
    </source>
</reference>
<dbReference type="EMBL" id="CP045875">
    <property type="protein sequence ID" value="QGG48332.1"/>
    <property type="molecule type" value="Genomic_DNA"/>
</dbReference>
<organism evidence="9 10">
    <name type="scientific">Heliorestis convoluta</name>
    <dbReference type="NCBI Taxonomy" id="356322"/>
    <lineage>
        <taxon>Bacteria</taxon>
        <taxon>Bacillati</taxon>
        <taxon>Bacillota</taxon>
        <taxon>Clostridia</taxon>
        <taxon>Eubacteriales</taxon>
        <taxon>Heliobacteriaceae</taxon>
        <taxon>Heliorestis</taxon>
    </lineage>
</organism>
<dbReference type="InterPro" id="IPR002657">
    <property type="entry name" value="BilAc:Na_symport/Acr3"/>
</dbReference>
<keyword evidence="6 8" id="KW-1133">Transmembrane helix</keyword>
<dbReference type="RefSeq" id="WP_153725540.1">
    <property type="nucleotide sequence ID" value="NZ_CP045875.1"/>
</dbReference>
<evidence type="ECO:0000256" key="2">
    <source>
        <dbReference type="ARBA" id="ARBA00010110"/>
    </source>
</evidence>
<dbReference type="InterPro" id="IPR004706">
    <property type="entry name" value="Arsenical-R_Acr3"/>
</dbReference>
<keyword evidence="10" id="KW-1185">Reference proteome</keyword>
<protein>
    <submittedName>
        <fullName evidence="9">Arsenic resistance protein</fullName>
    </submittedName>
</protein>
<keyword evidence="3" id="KW-0813">Transport</keyword>
<keyword evidence="4" id="KW-1003">Cell membrane</keyword>
<accession>A0A5Q2N4U6</accession>
<dbReference type="GO" id="GO:0005886">
    <property type="term" value="C:plasma membrane"/>
    <property type="evidence" value="ECO:0007669"/>
    <property type="project" value="UniProtKB-SubCell"/>
</dbReference>
<proteinExistence type="inferred from homology"/>
<gene>
    <name evidence="9" type="ORF">FTV88_2234</name>
</gene>
<dbReference type="OrthoDB" id="3254016at2"/>
<dbReference type="InterPro" id="IPR038770">
    <property type="entry name" value="Na+/solute_symporter_sf"/>
</dbReference>
<dbReference type="Pfam" id="PF01758">
    <property type="entry name" value="SBF"/>
    <property type="match status" value="1"/>
</dbReference>
<comment type="subcellular location">
    <subcellularLocation>
        <location evidence="1">Cell membrane</location>
        <topology evidence="1">Multi-pass membrane protein</topology>
    </subcellularLocation>
</comment>
<feature type="transmembrane region" description="Helical" evidence="8">
    <location>
        <begin position="194"/>
        <end position="215"/>
    </location>
</feature>
<feature type="transmembrane region" description="Helical" evidence="8">
    <location>
        <begin position="163"/>
        <end position="182"/>
    </location>
</feature>
<evidence type="ECO:0000256" key="1">
    <source>
        <dbReference type="ARBA" id="ARBA00004651"/>
    </source>
</evidence>
<keyword evidence="7 8" id="KW-0472">Membrane</keyword>
<evidence type="ECO:0000256" key="3">
    <source>
        <dbReference type="ARBA" id="ARBA00022448"/>
    </source>
</evidence>
<evidence type="ECO:0000256" key="8">
    <source>
        <dbReference type="SAM" id="Phobius"/>
    </source>
</evidence>
<feature type="transmembrane region" description="Helical" evidence="8">
    <location>
        <begin position="261"/>
        <end position="282"/>
    </location>
</feature>
<dbReference type="KEGG" id="hcv:FTV88_2234"/>
<comment type="similarity">
    <text evidence="2">Belongs to the arsenical resistance-3 (ACR3) (TC 2.A.59) family.</text>
</comment>
<dbReference type="PANTHER" id="PTHR43057:SF1">
    <property type="entry name" value="ARSENICAL-RESISTANCE PROTEIN 3"/>
    <property type="match status" value="1"/>
</dbReference>
<feature type="transmembrane region" description="Helical" evidence="8">
    <location>
        <begin position="288"/>
        <end position="312"/>
    </location>
</feature>
<dbReference type="PANTHER" id="PTHR43057">
    <property type="entry name" value="ARSENITE EFFLUX TRANSPORTER"/>
    <property type="match status" value="1"/>
</dbReference>
<keyword evidence="5 8" id="KW-0812">Transmembrane</keyword>
<feature type="transmembrane region" description="Helical" evidence="8">
    <location>
        <begin position="94"/>
        <end position="114"/>
    </location>
</feature>
<sequence>MGILEKLHTLIILLAVLAGLLLGQVGIIEANAENLIVPFLLLMLYGLFLTIPIKDLKKAFVNYRFAGVSLAINFIWTPLLAWVLGAIFLSDHPALWIGFIMLMVTPCTDWYLVFTGIARGNLSLSTAILPVNLTLQVLLLPVYLLLFAGIMEAVDMSILIESILLIIALPFLLANITRFLFYRAKKEKILEEKLLPFFSTGQIFFLSLAILFMFASQGRYLIENISMVYTILVPILVFFLINFIVSRIISPMFNFSYEDSASLTLTTLARNSPLALAIAVTAFPDQPIIALALIVGPLIELPLLTGISQILLRIRGNRNEPINESNIASEQRDPSE</sequence>
<name>A0A5Q2N4U6_9FIRM</name>
<feature type="transmembrane region" description="Helical" evidence="8">
    <location>
        <begin position="126"/>
        <end position="151"/>
    </location>
</feature>
<evidence type="ECO:0000313" key="9">
    <source>
        <dbReference type="EMBL" id="QGG48332.1"/>
    </source>
</evidence>
<feature type="transmembrane region" description="Helical" evidence="8">
    <location>
        <begin position="65"/>
        <end position="88"/>
    </location>
</feature>
<evidence type="ECO:0000256" key="6">
    <source>
        <dbReference type="ARBA" id="ARBA00022989"/>
    </source>
</evidence>
<evidence type="ECO:0000256" key="7">
    <source>
        <dbReference type="ARBA" id="ARBA00023136"/>
    </source>
</evidence>
<dbReference type="Gene3D" id="1.20.1530.20">
    <property type="match status" value="1"/>
</dbReference>
<evidence type="ECO:0000256" key="4">
    <source>
        <dbReference type="ARBA" id="ARBA00022475"/>
    </source>
</evidence>
<dbReference type="AlphaFoldDB" id="A0A5Q2N4U6"/>
<feature type="transmembrane region" description="Helical" evidence="8">
    <location>
        <begin position="7"/>
        <end position="28"/>
    </location>
</feature>
<dbReference type="Proteomes" id="UP000366051">
    <property type="component" value="Chromosome"/>
</dbReference>
<dbReference type="GO" id="GO:0015104">
    <property type="term" value="F:antimonite transmembrane transporter activity"/>
    <property type="evidence" value="ECO:0007669"/>
    <property type="project" value="TreeGrafter"/>
</dbReference>
<dbReference type="GO" id="GO:0015105">
    <property type="term" value="F:arsenite transmembrane transporter activity"/>
    <property type="evidence" value="ECO:0007669"/>
    <property type="project" value="TreeGrafter"/>
</dbReference>
<feature type="transmembrane region" description="Helical" evidence="8">
    <location>
        <begin position="227"/>
        <end position="249"/>
    </location>
</feature>